<feature type="domain" description="F-box" evidence="1">
    <location>
        <begin position="22"/>
        <end position="62"/>
    </location>
</feature>
<keyword evidence="4" id="KW-1185">Reference proteome</keyword>
<dbReference type="InterPro" id="IPR055411">
    <property type="entry name" value="LRR_FXL15/At3g58940/PEG3-like"/>
</dbReference>
<dbReference type="PANTHER" id="PTHR34709">
    <property type="entry name" value="OS10G0396666 PROTEIN"/>
    <property type="match status" value="1"/>
</dbReference>
<protein>
    <recommendedName>
        <fullName evidence="5">F-box domain-containing protein</fullName>
    </recommendedName>
</protein>
<evidence type="ECO:0000313" key="3">
    <source>
        <dbReference type="EMBL" id="CAL5086312.1"/>
    </source>
</evidence>
<sequence>MMGTAHGGLPDEDLVGSGEDRISGLPDDLLHSILLRANLGTFDAARTSVLSRRWRRVWSHLPDLSFIQDRRDPDSHARARDRVDAALEAYSAPTASRLDIFEPPSWPLVPVSRVASWLGFASRRLAGELRMSLRCGQIFYYYEEEEEEEEEELVIPLCERATAITIHHLCCTMRFRLPPDDSAFAALAKLEIRDARLVGRELEGVVSSRCPRLKELALDVITLLPLQRGGDAAALSIRSTSLECLKISYAGFGRLQVAAPELQKLFLTKDQCHTRIVAAPKLAELYYDDLSSYDNGDVPISHQFIEAGRHLRRMGIRLANAATLMRQFDTVDELVLGVYIPEGVQPYERFLEDTNVLPKCKVLKVFLSLQRHALEPTMLRLLRKCVGIKKLVFRVNYFYTPPEDYYSSCKLLGCPCDWLDNHKAEDIIMDSLEEVEIENSVCRKDDMVVELVKLLCKCSMIFREKVHITISEGGGSEYLREKIRSIHSPTNNVEITIQP</sequence>
<dbReference type="InterPro" id="IPR053781">
    <property type="entry name" value="F-box_AtFBL13-like"/>
</dbReference>
<evidence type="ECO:0008006" key="5">
    <source>
        <dbReference type="Google" id="ProtNLM"/>
    </source>
</evidence>
<dbReference type="Pfam" id="PF24758">
    <property type="entry name" value="LRR_At5g56370"/>
    <property type="match status" value="1"/>
</dbReference>
<dbReference type="SUPFAM" id="SSF81383">
    <property type="entry name" value="F-box domain"/>
    <property type="match status" value="1"/>
</dbReference>
<evidence type="ECO:0000259" key="1">
    <source>
        <dbReference type="Pfam" id="PF00646"/>
    </source>
</evidence>
<evidence type="ECO:0000313" key="4">
    <source>
        <dbReference type="Proteomes" id="UP001497457"/>
    </source>
</evidence>
<dbReference type="Pfam" id="PF00646">
    <property type="entry name" value="F-box"/>
    <property type="match status" value="1"/>
</dbReference>
<dbReference type="PANTHER" id="PTHR34709:SF80">
    <property type="entry name" value="F-BOX DOMAIN-CONTAINING PROTEIN"/>
    <property type="match status" value="1"/>
</dbReference>
<organism evidence="3 4">
    <name type="scientific">Urochloa decumbens</name>
    <dbReference type="NCBI Taxonomy" id="240449"/>
    <lineage>
        <taxon>Eukaryota</taxon>
        <taxon>Viridiplantae</taxon>
        <taxon>Streptophyta</taxon>
        <taxon>Embryophyta</taxon>
        <taxon>Tracheophyta</taxon>
        <taxon>Spermatophyta</taxon>
        <taxon>Magnoliopsida</taxon>
        <taxon>Liliopsida</taxon>
        <taxon>Poales</taxon>
        <taxon>Poaceae</taxon>
        <taxon>PACMAD clade</taxon>
        <taxon>Panicoideae</taxon>
        <taxon>Panicodae</taxon>
        <taxon>Paniceae</taxon>
        <taxon>Melinidinae</taxon>
        <taxon>Urochloa</taxon>
    </lineage>
</organism>
<evidence type="ECO:0000259" key="2">
    <source>
        <dbReference type="Pfam" id="PF24758"/>
    </source>
</evidence>
<dbReference type="Proteomes" id="UP001497457">
    <property type="component" value="Chromosome 8b"/>
</dbReference>
<dbReference type="CDD" id="cd22160">
    <property type="entry name" value="F-box_AtFBL13-like"/>
    <property type="match status" value="1"/>
</dbReference>
<dbReference type="InterPro" id="IPR036047">
    <property type="entry name" value="F-box-like_dom_sf"/>
</dbReference>
<dbReference type="EMBL" id="OZ075118">
    <property type="protein sequence ID" value="CAL5086312.1"/>
    <property type="molecule type" value="Genomic_DNA"/>
</dbReference>
<dbReference type="InterPro" id="IPR001810">
    <property type="entry name" value="F-box_dom"/>
</dbReference>
<reference evidence="4" key="1">
    <citation type="submission" date="2024-06" db="EMBL/GenBank/DDBJ databases">
        <authorList>
            <person name="Ryan C."/>
        </authorList>
    </citation>
    <scope>NUCLEOTIDE SEQUENCE [LARGE SCALE GENOMIC DNA]</scope>
</reference>
<feature type="domain" description="F-box/LRR-repeat protein 15/At3g58940/PEG3-like LRR" evidence="2">
    <location>
        <begin position="160"/>
        <end position="287"/>
    </location>
</feature>
<accession>A0ABC9G210</accession>
<dbReference type="InterPro" id="IPR055312">
    <property type="entry name" value="FBL15-like"/>
</dbReference>
<name>A0ABC9G210_9POAL</name>
<reference evidence="3 4" key="2">
    <citation type="submission" date="2024-10" db="EMBL/GenBank/DDBJ databases">
        <authorList>
            <person name="Ryan C."/>
        </authorList>
    </citation>
    <scope>NUCLEOTIDE SEQUENCE [LARGE SCALE GENOMIC DNA]</scope>
</reference>
<dbReference type="AlphaFoldDB" id="A0ABC9G210"/>
<proteinExistence type="predicted"/>
<gene>
    <name evidence="3" type="ORF">URODEC1_LOCUS111519</name>
</gene>